<reference evidence="6 7" key="1">
    <citation type="journal article" date="2016" name="Int. J. Syst. Evol. Microbiol.">
        <title>Chitinibacter fontanus sp. nov., isolated from a spring.</title>
        <authorList>
            <person name="Sheu S.Y."/>
            <person name="Li Y.S."/>
            <person name="Young C.C."/>
            <person name="Chen W.M."/>
        </authorList>
    </citation>
    <scope>NUCLEOTIDE SEQUENCE [LARGE SCALE GENOMIC DNA]</scope>
    <source>
        <strain evidence="6 7">STM-7</strain>
    </source>
</reference>
<sequence>MEAFDFESLCLQYSDLLKTLQHVSLLAKQSLWDELHEQLPNVINCMAALPEQVQLLNKEQEQKYSMLVTETINEINALQPVLSDWHEELAKLLQGSANETKLFNAYRA</sequence>
<evidence type="ECO:0000256" key="3">
    <source>
        <dbReference type="ARBA" id="ARBA00022795"/>
    </source>
</evidence>
<proteinExistence type="predicted"/>
<dbReference type="InterPro" id="IPR008622">
    <property type="entry name" value="FliT"/>
</dbReference>
<dbReference type="KEGG" id="cfon:HZU75_00430"/>
<name>A0A7D5Z7T3_9NEIS</name>
<keyword evidence="2" id="KW-0963">Cytoplasm</keyword>
<dbReference type="Proteomes" id="UP000510822">
    <property type="component" value="Chromosome"/>
</dbReference>
<dbReference type="Gene3D" id="1.20.58.380">
    <property type="entry name" value="Flagellar protein flit"/>
    <property type="match status" value="1"/>
</dbReference>
<evidence type="ECO:0000313" key="7">
    <source>
        <dbReference type="Proteomes" id="UP000510822"/>
    </source>
</evidence>
<evidence type="ECO:0000256" key="1">
    <source>
        <dbReference type="ARBA" id="ARBA00004514"/>
    </source>
</evidence>
<keyword evidence="3" id="KW-1005">Bacterial flagellum biogenesis</keyword>
<organism evidence="6 7">
    <name type="scientific">Chitinibacter fontanus</name>
    <dbReference type="NCBI Taxonomy" id="1737446"/>
    <lineage>
        <taxon>Bacteria</taxon>
        <taxon>Pseudomonadati</taxon>
        <taxon>Pseudomonadota</taxon>
        <taxon>Betaproteobacteria</taxon>
        <taxon>Neisseriales</taxon>
        <taxon>Chitinibacteraceae</taxon>
        <taxon>Chitinibacter</taxon>
    </lineage>
</organism>
<protein>
    <recommendedName>
        <fullName evidence="5">Flagellar protein FliT</fullName>
    </recommendedName>
</protein>
<dbReference type="EMBL" id="CP058952">
    <property type="protein sequence ID" value="QLI80125.1"/>
    <property type="molecule type" value="Genomic_DNA"/>
</dbReference>
<accession>A0A7D5Z7T3</accession>
<evidence type="ECO:0000256" key="2">
    <source>
        <dbReference type="ARBA" id="ARBA00022490"/>
    </source>
</evidence>
<gene>
    <name evidence="6" type="ORF">HZU75_00430</name>
</gene>
<comment type="subcellular location">
    <subcellularLocation>
        <location evidence="1">Cytoplasm</location>
        <location evidence="1">Cytosol</location>
    </subcellularLocation>
</comment>
<evidence type="ECO:0000256" key="4">
    <source>
        <dbReference type="ARBA" id="ARBA00023186"/>
    </source>
</evidence>
<dbReference type="AlphaFoldDB" id="A0A7D5Z7T3"/>
<evidence type="ECO:0000256" key="5">
    <source>
        <dbReference type="ARBA" id="ARBA00093797"/>
    </source>
</evidence>
<dbReference type="Pfam" id="PF05400">
    <property type="entry name" value="FliT"/>
    <property type="match status" value="1"/>
</dbReference>
<keyword evidence="7" id="KW-1185">Reference proteome</keyword>
<evidence type="ECO:0000313" key="6">
    <source>
        <dbReference type="EMBL" id="QLI80125.1"/>
    </source>
</evidence>
<keyword evidence="4" id="KW-0143">Chaperone</keyword>
<dbReference type="RefSeq" id="WP_180307270.1">
    <property type="nucleotide sequence ID" value="NZ_CP058952.1"/>
</dbReference>